<keyword evidence="9" id="KW-0614">Plasmid</keyword>
<keyword evidence="5" id="KW-0408">Iron</keyword>
<dbReference type="InterPro" id="IPR039261">
    <property type="entry name" value="FNR_nucleotide-bd"/>
</dbReference>
<dbReference type="InterPro" id="IPR006058">
    <property type="entry name" value="2Fe2S_fd_BS"/>
</dbReference>
<sequence length="318" mass="34314">MTTLTVRVLGRREEARDIASFRLARVDGGNLPPFSPDAHIDVHLPGGHVRQYSLCNGPDERDDYRIAVLRAPDSRGGSVAMRERIPVGDIVTISEPRNTFPLKHRQRSVLLAGGIGITPLLSMAKHLAAIDLDFSLHYCPRSPARTAFCEELGASQFAHRVHYHFDDGTPEQKFSLDAAIGVPGPGVVIFVCGPKGFIEHVHRGAECAGFTPDQVHAEHFGAQPHAAAADRPLTIQIASTGQQIGVAADRTAVQALAAAEIDIMTSCEQGFCGTCITRVLAGKCDHRDICLTGEEKERNDAFTPCCSRASTPLLVLDL</sequence>
<geneLocation type="plasmid" evidence="9">
    <name>unnamed</name>
</geneLocation>
<evidence type="ECO:0000313" key="9">
    <source>
        <dbReference type="EMBL" id="ABA54719.1"/>
    </source>
</evidence>
<protein>
    <submittedName>
        <fullName evidence="9">ScmC</fullName>
    </submittedName>
</protein>
<dbReference type="Gene3D" id="3.40.50.80">
    <property type="entry name" value="Nucleotide-binding domain of ferredoxin-NADP reductase (FNR) module"/>
    <property type="match status" value="1"/>
</dbReference>
<dbReference type="CDD" id="cd06185">
    <property type="entry name" value="PDR_like"/>
    <property type="match status" value="1"/>
</dbReference>
<evidence type="ECO:0000256" key="2">
    <source>
        <dbReference type="ARBA" id="ARBA00022714"/>
    </source>
</evidence>
<dbReference type="AlphaFoldDB" id="Q3LFL8"/>
<dbReference type="GO" id="GO:0051537">
    <property type="term" value="F:2 iron, 2 sulfur cluster binding"/>
    <property type="evidence" value="ECO:0007669"/>
    <property type="project" value="UniProtKB-KW"/>
</dbReference>
<keyword evidence="4" id="KW-0560">Oxidoreductase</keyword>
<proteinExistence type="predicted"/>
<dbReference type="PROSITE" id="PS51384">
    <property type="entry name" value="FAD_FR"/>
    <property type="match status" value="1"/>
</dbReference>
<dbReference type="GO" id="GO:0046872">
    <property type="term" value="F:metal ion binding"/>
    <property type="evidence" value="ECO:0007669"/>
    <property type="project" value="UniProtKB-KW"/>
</dbReference>
<dbReference type="PROSITE" id="PS51085">
    <property type="entry name" value="2FE2S_FER_2"/>
    <property type="match status" value="1"/>
</dbReference>
<organism evidence="9">
    <name type="scientific">Alcaligenes sp. O-1</name>
    <dbReference type="NCBI Taxonomy" id="108557"/>
    <lineage>
        <taxon>Bacteria</taxon>
        <taxon>Pseudomonadati</taxon>
        <taxon>Pseudomonadota</taxon>
        <taxon>Betaproteobacteria</taxon>
        <taxon>Burkholderiales</taxon>
        <taxon>Alcaligenaceae</taxon>
        <taxon>Alcaligenes</taxon>
    </lineage>
</organism>
<reference evidence="9" key="1">
    <citation type="journal article" date="1999" name="Microbiology">
        <title>The oxygenase component of the 2-aminobenzenesulfonate dioxygenase system from Alcaligenes sp. strain O-1.</title>
        <authorList>
            <person name="Mampel J."/>
            <person name="Ruff J."/>
            <person name="Junker F."/>
            <person name="Cook A.M."/>
        </authorList>
    </citation>
    <scope>NUCLEOTIDE SEQUENCE</scope>
    <source>
        <strain evidence="9">O-1</strain>
        <plasmid evidence="9">unnamed</plasmid>
    </source>
</reference>
<dbReference type="CDD" id="cd00207">
    <property type="entry name" value="fer2"/>
    <property type="match status" value="1"/>
</dbReference>
<dbReference type="SUPFAM" id="SSF63380">
    <property type="entry name" value="Riboflavin synthase domain-like"/>
    <property type="match status" value="1"/>
</dbReference>
<dbReference type="SUPFAM" id="SSF54292">
    <property type="entry name" value="2Fe-2S ferredoxin-like"/>
    <property type="match status" value="1"/>
</dbReference>
<dbReference type="SUPFAM" id="SSF52343">
    <property type="entry name" value="Ferredoxin reductase-like, C-terminal NADP-linked domain"/>
    <property type="match status" value="1"/>
</dbReference>
<dbReference type="PROSITE" id="PS00197">
    <property type="entry name" value="2FE2S_FER_1"/>
    <property type="match status" value="1"/>
</dbReference>
<feature type="domain" description="FAD-binding FR-type" evidence="8">
    <location>
        <begin position="1"/>
        <end position="103"/>
    </location>
</feature>
<dbReference type="InterPro" id="IPR017938">
    <property type="entry name" value="Riboflavin_synthase-like_b-brl"/>
</dbReference>
<dbReference type="InterPro" id="IPR036010">
    <property type="entry name" value="2Fe-2S_ferredoxin-like_sf"/>
</dbReference>
<feature type="domain" description="2Fe-2S ferredoxin-type" evidence="7">
    <location>
        <begin position="231"/>
        <end position="318"/>
    </location>
</feature>
<keyword evidence="2" id="KW-0001">2Fe-2S</keyword>
<dbReference type="GO" id="GO:0016491">
    <property type="term" value="F:oxidoreductase activity"/>
    <property type="evidence" value="ECO:0007669"/>
    <property type="project" value="UniProtKB-KW"/>
</dbReference>
<reference evidence="9" key="2">
    <citation type="submission" date="2004-09" db="EMBL/GenBank/DDBJ databases">
        <title>Degradation of 2-aminobenzenesulfonate encoded in two vicinal operons on plasmid pSAH in Alcaligenes sp. strain O-1.</title>
        <authorList>
            <person name="Schleheck D."/>
            <person name="Cook A.M."/>
            <person name="Ruff J."/>
        </authorList>
    </citation>
    <scope>NUCLEOTIDE SEQUENCE</scope>
    <source>
        <strain evidence="9">O-1</strain>
        <plasmid evidence="9">unnamed</plasmid>
    </source>
</reference>
<evidence type="ECO:0000256" key="3">
    <source>
        <dbReference type="ARBA" id="ARBA00022723"/>
    </source>
</evidence>
<dbReference type="InterPro" id="IPR012675">
    <property type="entry name" value="Beta-grasp_dom_sf"/>
</dbReference>
<keyword evidence="6" id="KW-0411">Iron-sulfur</keyword>
<name>Q3LFL8_9BURK</name>
<dbReference type="InterPro" id="IPR017927">
    <property type="entry name" value="FAD-bd_FR_type"/>
</dbReference>
<evidence type="ECO:0000256" key="4">
    <source>
        <dbReference type="ARBA" id="ARBA00023002"/>
    </source>
</evidence>
<evidence type="ECO:0000256" key="1">
    <source>
        <dbReference type="ARBA" id="ARBA00022630"/>
    </source>
</evidence>
<keyword evidence="1" id="KW-0285">Flavoprotein</keyword>
<keyword evidence="3" id="KW-0479">Metal-binding</keyword>
<gene>
    <name evidence="9" type="primary">scmC</name>
</gene>
<dbReference type="PANTHER" id="PTHR47354:SF1">
    <property type="entry name" value="CARNITINE MONOOXYGENASE REDUCTASE SUBUNIT"/>
    <property type="match status" value="1"/>
</dbReference>
<dbReference type="Gene3D" id="3.10.20.30">
    <property type="match status" value="1"/>
</dbReference>
<evidence type="ECO:0000256" key="6">
    <source>
        <dbReference type="ARBA" id="ARBA00023014"/>
    </source>
</evidence>
<dbReference type="Pfam" id="PF00111">
    <property type="entry name" value="Fer2"/>
    <property type="match status" value="1"/>
</dbReference>
<dbReference type="InterPro" id="IPR050415">
    <property type="entry name" value="MRET"/>
</dbReference>
<dbReference type="EMBL" id="AF109074">
    <property type="protein sequence ID" value="ABA54719.1"/>
    <property type="molecule type" value="Genomic_DNA"/>
</dbReference>
<dbReference type="Gene3D" id="2.40.30.10">
    <property type="entry name" value="Translation factors"/>
    <property type="match status" value="1"/>
</dbReference>
<evidence type="ECO:0000256" key="5">
    <source>
        <dbReference type="ARBA" id="ARBA00023004"/>
    </source>
</evidence>
<dbReference type="PRINTS" id="PR00409">
    <property type="entry name" value="PHDIOXRDTASE"/>
</dbReference>
<dbReference type="InterPro" id="IPR001041">
    <property type="entry name" value="2Fe-2S_ferredoxin-type"/>
</dbReference>
<dbReference type="PANTHER" id="PTHR47354">
    <property type="entry name" value="NADH OXIDOREDUCTASE HCR"/>
    <property type="match status" value="1"/>
</dbReference>
<evidence type="ECO:0000259" key="8">
    <source>
        <dbReference type="PROSITE" id="PS51384"/>
    </source>
</evidence>
<accession>Q3LFL8</accession>
<evidence type="ECO:0000259" key="7">
    <source>
        <dbReference type="PROSITE" id="PS51085"/>
    </source>
</evidence>